<evidence type="ECO:0000313" key="1">
    <source>
        <dbReference type="EMBL" id="KLJ13878.1"/>
    </source>
</evidence>
<name>A0A0H1BS26_9EURO</name>
<gene>
    <name evidence="1" type="ORF">EMPG_09373</name>
</gene>
<organism evidence="1 2">
    <name type="scientific">Blastomyces silverae</name>
    <dbReference type="NCBI Taxonomy" id="2060906"/>
    <lineage>
        <taxon>Eukaryota</taxon>
        <taxon>Fungi</taxon>
        <taxon>Dikarya</taxon>
        <taxon>Ascomycota</taxon>
        <taxon>Pezizomycotina</taxon>
        <taxon>Eurotiomycetes</taxon>
        <taxon>Eurotiomycetidae</taxon>
        <taxon>Onygenales</taxon>
        <taxon>Ajellomycetaceae</taxon>
        <taxon>Blastomyces</taxon>
    </lineage>
</organism>
<dbReference type="EMBL" id="LDEV01000003">
    <property type="protein sequence ID" value="KLJ13878.1"/>
    <property type="molecule type" value="Genomic_DNA"/>
</dbReference>
<accession>A0A0H1BS26</accession>
<dbReference type="AlphaFoldDB" id="A0A0H1BS26"/>
<proteinExistence type="predicted"/>
<keyword evidence="2" id="KW-1185">Reference proteome</keyword>
<sequence>MWFIAARLQTVRGPLEDLGLNSVDRFHPMEFSPLGNDVLGRTYSPGMAGTFEIFESHD</sequence>
<reference evidence="2" key="1">
    <citation type="journal article" date="2015" name="PLoS Genet.">
        <title>The dynamic genome and transcriptome of the human fungal pathogen Blastomyces and close relative Emmonsia.</title>
        <authorList>
            <person name="Munoz J.F."/>
            <person name="Gauthier G.M."/>
            <person name="Desjardins C.A."/>
            <person name="Gallo J.E."/>
            <person name="Holder J."/>
            <person name="Sullivan T.D."/>
            <person name="Marty A.J."/>
            <person name="Carmen J.C."/>
            <person name="Chen Z."/>
            <person name="Ding L."/>
            <person name="Gujja S."/>
            <person name="Magrini V."/>
            <person name="Misas E."/>
            <person name="Mitreva M."/>
            <person name="Priest M."/>
            <person name="Saif S."/>
            <person name="Whiston E.A."/>
            <person name="Young S."/>
            <person name="Zeng Q."/>
            <person name="Goldman W.E."/>
            <person name="Mardis E.R."/>
            <person name="Taylor J.W."/>
            <person name="McEwen J.G."/>
            <person name="Clay O.K."/>
            <person name="Klein B.S."/>
            <person name="Cuomo C.A."/>
        </authorList>
    </citation>
    <scope>NUCLEOTIDE SEQUENCE [LARGE SCALE GENOMIC DNA]</scope>
    <source>
        <strain evidence="2">UAMH 139</strain>
    </source>
</reference>
<protein>
    <submittedName>
        <fullName evidence="1">Uncharacterized protein</fullName>
    </submittedName>
</protein>
<dbReference type="Proteomes" id="UP000053573">
    <property type="component" value="Unassembled WGS sequence"/>
</dbReference>
<evidence type="ECO:0000313" key="2">
    <source>
        <dbReference type="Proteomes" id="UP000053573"/>
    </source>
</evidence>
<comment type="caution">
    <text evidence="1">The sequence shown here is derived from an EMBL/GenBank/DDBJ whole genome shotgun (WGS) entry which is preliminary data.</text>
</comment>